<dbReference type="PANTHER" id="PTHR39142">
    <property type="entry name" value="MID1P"/>
    <property type="match status" value="1"/>
</dbReference>
<keyword evidence="2" id="KW-0732">Signal</keyword>
<dbReference type="EMBL" id="QGMJ01000388">
    <property type="protein sequence ID" value="TVY36911.1"/>
    <property type="molecule type" value="Genomic_DNA"/>
</dbReference>
<feature type="domain" description="FZ" evidence="3">
    <location>
        <begin position="407"/>
        <end position="571"/>
    </location>
</feature>
<sequence length="645" mass="70057">MPLPKLSPLQSRLAASLIASLLLLLLYFTFASPQFAYATDVDSIRPEDHNHERLLERPFLDVDMEELERGEISYEAEFIGVDRGIIGRAPTGNEPKEVINNRLETTNIALGQTVSYMFSNASLYGEKSITKAFLSPLRIQGRDFEEDELEDDSQESGELKLEARQSSSNSRTLYISVTACVQPTALDTSIHVPPPQLQLYVSQSANNTNPGPGTSPQDMIELEGGYVMLALNATGDVYFGVFGNNNTQTTYTDHPWEVEIAASIDAPYHYYYDSSDNLSLVDSDTGSALLLAGNPMKLDGDGQNHAKWMDVSTPFGLFARDMSDQSIVGLENSYCAWTKGEPGIQVGSSVAKREVDQLPDEQFYVQGLSGGSRYRAALAMNGNSTSSGSGIVGGGGIVFRATNFSTLSDGNCAVITNLSFCDAVSYAVPSNPTKFPNSTALADFYDNYARQQFGYFQNVLNMTPCETTGSAQYSLARNCDNCTTAYKEWLCAVAIPRCTEDLSDSQDYLRVRAMSHPFPNGSYHPDYVELGAQGAFVRNSRNPVIDANVTSGPYKELLPCEDLCYHVVQSCPASMTFDCPLPGSISFNQSYGQINGALSTSSTGDKTPAHCNYPGPLPLLSAGSLALPSQMLMVLMLVAVGTVYI</sequence>
<dbReference type="Gene3D" id="1.10.2000.10">
    <property type="entry name" value="Frizzled cysteine-rich domain"/>
    <property type="match status" value="1"/>
</dbReference>
<organism evidence="4 5">
    <name type="scientific">Lachnellula subtilissima</name>
    <dbReference type="NCBI Taxonomy" id="602034"/>
    <lineage>
        <taxon>Eukaryota</taxon>
        <taxon>Fungi</taxon>
        <taxon>Dikarya</taxon>
        <taxon>Ascomycota</taxon>
        <taxon>Pezizomycotina</taxon>
        <taxon>Leotiomycetes</taxon>
        <taxon>Helotiales</taxon>
        <taxon>Lachnaceae</taxon>
        <taxon>Lachnellula</taxon>
    </lineage>
</organism>
<dbReference type="InterPro" id="IPR020067">
    <property type="entry name" value="Frizzled_dom"/>
</dbReference>
<evidence type="ECO:0000259" key="3">
    <source>
        <dbReference type="PROSITE" id="PS50038"/>
    </source>
</evidence>
<dbReference type="OrthoDB" id="5405745at2759"/>
<keyword evidence="5" id="KW-1185">Reference proteome</keyword>
<gene>
    <name evidence="4" type="primary">ehs1</name>
    <name evidence="4" type="ORF">LSUB1_G004404</name>
</gene>
<dbReference type="GO" id="GO:0098703">
    <property type="term" value="P:calcium ion import across plasma membrane"/>
    <property type="evidence" value="ECO:0007669"/>
    <property type="project" value="InterPro"/>
</dbReference>
<evidence type="ECO:0000313" key="5">
    <source>
        <dbReference type="Proteomes" id="UP000462212"/>
    </source>
</evidence>
<keyword evidence="1" id="KW-1015">Disulfide bond</keyword>
<feature type="chain" id="PRO_5034443404" evidence="2">
    <location>
        <begin position="32"/>
        <end position="645"/>
    </location>
</feature>
<reference evidence="4 5" key="1">
    <citation type="submission" date="2018-05" db="EMBL/GenBank/DDBJ databases">
        <title>Genome sequencing and assembly of the regulated plant pathogen Lachnellula willkommii and related sister species for the development of diagnostic species identification markers.</title>
        <authorList>
            <person name="Giroux E."/>
            <person name="Bilodeau G."/>
        </authorList>
    </citation>
    <scope>NUCLEOTIDE SEQUENCE [LARGE SCALE GENOMIC DNA]</scope>
    <source>
        <strain evidence="4 5">CBS 197.66</strain>
    </source>
</reference>
<feature type="signal peptide" evidence="2">
    <location>
        <begin position="1"/>
        <end position="31"/>
    </location>
</feature>
<dbReference type="AlphaFoldDB" id="A0A8H8RNY2"/>
<dbReference type="GO" id="GO:0005262">
    <property type="term" value="F:calcium channel activity"/>
    <property type="evidence" value="ECO:0007669"/>
    <property type="project" value="InterPro"/>
</dbReference>
<protein>
    <submittedName>
        <fullName evidence="4">Calcium influx-promoting protein</fullName>
    </submittedName>
</protein>
<dbReference type="InterPro" id="IPR024338">
    <property type="entry name" value="MID1/Yam8"/>
</dbReference>
<dbReference type="Proteomes" id="UP000462212">
    <property type="component" value="Unassembled WGS sequence"/>
</dbReference>
<evidence type="ECO:0000256" key="1">
    <source>
        <dbReference type="ARBA" id="ARBA00023157"/>
    </source>
</evidence>
<accession>A0A8H8RNY2</accession>
<comment type="caution">
    <text evidence="4">The sequence shown here is derived from an EMBL/GenBank/DDBJ whole genome shotgun (WGS) entry which is preliminary data.</text>
</comment>
<evidence type="ECO:0000256" key="2">
    <source>
        <dbReference type="SAM" id="SignalP"/>
    </source>
</evidence>
<dbReference type="Pfam" id="PF12929">
    <property type="entry name" value="Mid1"/>
    <property type="match status" value="1"/>
</dbReference>
<dbReference type="InterPro" id="IPR036790">
    <property type="entry name" value="Frizzled_dom_sf"/>
</dbReference>
<proteinExistence type="predicted"/>
<name>A0A8H8RNY2_9HELO</name>
<dbReference type="PANTHER" id="PTHR39142:SF1">
    <property type="entry name" value="AEL197CP"/>
    <property type="match status" value="1"/>
</dbReference>
<dbReference type="PROSITE" id="PS50038">
    <property type="entry name" value="FZ"/>
    <property type="match status" value="1"/>
</dbReference>
<evidence type="ECO:0000313" key="4">
    <source>
        <dbReference type="EMBL" id="TVY36911.1"/>
    </source>
</evidence>